<dbReference type="Gene3D" id="2.60.40.2380">
    <property type="match status" value="1"/>
</dbReference>
<feature type="coiled-coil region" evidence="3">
    <location>
        <begin position="429"/>
        <end position="459"/>
    </location>
</feature>
<feature type="transmembrane region" description="Helical" evidence="4">
    <location>
        <begin position="366"/>
        <end position="386"/>
    </location>
</feature>
<dbReference type="EMBL" id="SNWM01000001">
    <property type="protein sequence ID" value="TDO24419.1"/>
    <property type="molecule type" value="Genomic_DNA"/>
</dbReference>
<protein>
    <recommendedName>
        <fullName evidence="2">histidine kinase</fullName>
        <ecNumber evidence="2">2.7.13.3</ecNumber>
    </recommendedName>
</protein>
<feature type="transmembrane region" description="Helical" evidence="4">
    <location>
        <begin position="185"/>
        <end position="207"/>
    </location>
</feature>
<dbReference type="AlphaFoldDB" id="A0A4R6IQ29"/>
<feature type="signal peptide" evidence="5">
    <location>
        <begin position="1"/>
        <end position="24"/>
    </location>
</feature>
<dbReference type="SUPFAM" id="SSF55874">
    <property type="entry name" value="ATPase domain of HSP90 chaperone/DNA topoisomerase II/histidine kinase"/>
    <property type="match status" value="1"/>
</dbReference>
<comment type="catalytic activity">
    <reaction evidence="1">
        <text>ATP + protein L-histidine = ADP + protein N-phospho-L-histidine.</text>
        <dbReference type="EC" id="2.7.13.3"/>
    </reaction>
</comment>
<evidence type="ECO:0000256" key="1">
    <source>
        <dbReference type="ARBA" id="ARBA00000085"/>
    </source>
</evidence>
<dbReference type="InterPro" id="IPR003594">
    <property type="entry name" value="HATPase_dom"/>
</dbReference>
<dbReference type="SUPFAM" id="SSF47384">
    <property type="entry name" value="Homodimeric domain of signal transducing histidine kinase"/>
    <property type="match status" value="1"/>
</dbReference>
<keyword evidence="4" id="KW-1133">Transmembrane helix</keyword>
<dbReference type="SMART" id="SM00387">
    <property type="entry name" value="HATPase_c"/>
    <property type="match status" value="1"/>
</dbReference>
<dbReference type="Gene3D" id="1.10.287.130">
    <property type="match status" value="1"/>
</dbReference>
<evidence type="ECO:0000256" key="4">
    <source>
        <dbReference type="SAM" id="Phobius"/>
    </source>
</evidence>
<feature type="transmembrane region" description="Helical" evidence="4">
    <location>
        <begin position="284"/>
        <end position="302"/>
    </location>
</feature>
<feature type="transmembrane region" description="Helical" evidence="4">
    <location>
        <begin position="214"/>
        <end position="231"/>
    </location>
</feature>
<feature type="chain" id="PRO_5020937908" description="histidine kinase" evidence="5">
    <location>
        <begin position="25"/>
        <end position="718"/>
    </location>
</feature>
<dbReference type="EC" id="2.7.13.3" evidence="2"/>
<dbReference type="GO" id="GO:0000155">
    <property type="term" value="F:phosphorelay sensor kinase activity"/>
    <property type="evidence" value="ECO:0007669"/>
    <property type="project" value="InterPro"/>
</dbReference>
<dbReference type="PANTHER" id="PTHR43065:SF50">
    <property type="entry name" value="HISTIDINE KINASE"/>
    <property type="match status" value="1"/>
</dbReference>
<evidence type="ECO:0000256" key="2">
    <source>
        <dbReference type="ARBA" id="ARBA00012438"/>
    </source>
</evidence>
<dbReference type="PROSITE" id="PS50109">
    <property type="entry name" value="HIS_KIN"/>
    <property type="match status" value="1"/>
</dbReference>
<organism evidence="7 8">
    <name type="scientific">Pedobacter duraquae</name>
    <dbReference type="NCBI Taxonomy" id="425511"/>
    <lineage>
        <taxon>Bacteria</taxon>
        <taxon>Pseudomonadati</taxon>
        <taxon>Bacteroidota</taxon>
        <taxon>Sphingobacteriia</taxon>
        <taxon>Sphingobacteriales</taxon>
        <taxon>Sphingobacteriaceae</taxon>
        <taxon>Pedobacter</taxon>
    </lineage>
</organism>
<dbReference type="PANTHER" id="PTHR43065">
    <property type="entry name" value="SENSOR HISTIDINE KINASE"/>
    <property type="match status" value="1"/>
</dbReference>
<dbReference type="InterPro" id="IPR004358">
    <property type="entry name" value="Sig_transdc_His_kin-like_C"/>
</dbReference>
<keyword evidence="8" id="KW-1185">Reference proteome</keyword>
<accession>A0A4R6IQ29</accession>
<keyword evidence="4" id="KW-0472">Membrane</keyword>
<dbReference type="Gene3D" id="3.30.565.10">
    <property type="entry name" value="Histidine kinase-like ATPase, C-terminal domain"/>
    <property type="match status" value="1"/>
</dbReference>
<dbReference type="Pfam" id="PF07696">
    <property type="entry name" value="7TMR-DISMED2"/>
    <property type="match status" value="1"/>
</dbReference>
<dbReference type="InterPro" id="IPR011623">
    <property type="entry name" value="7TMR_DISM_rcpt_extracell_dom1"/>
</dbReference>
<keyword evidence="5" id="KW-0732">Signal</keyword>
<feature type="transmembrane region" description="Helical" evidence="4">
    <location>
        <begin position="243"/>
        <end position="263"/>
    </location>
</feature>
<dbReference type="InterPro" id="IPR036890">
    <property type="entry name" value="HATPase_C_sf"/>
</dbReference>
<feature type="transmembrane region" description="Helical" evidence="4">
    <location>
        <begin position="335"/>
        <end position="354"/>
    </location>
</feature>
<dbReference type="InterPro" id="IPR011622">
    <property type="entry name" value="7TMR_DISM_rcpt_extracell_dom2"/>
</dbReference>
<dbReference type="Pfam" id="PF07695">
    <property type="entry name" value="7TMR-DISM_7TM"/>
    <property type="match status" value="1"/>
</dbReference>
<proteinExistence type="predicted"/>
<feature type="transmembrane region" description="Helical" evidence="4">
    <location>
        <begin position="308"/>
        <end position="328"/>
    </location>
</feature>
<dbReference type="InterPro" id="IPR036097">
    <property type="entry name" value="HisK_dim/P_sf"/>
</dbReference>
<feature type="domain" description="Histidine kinase" evidence="6">
    <location>
        <begin position="468"/>
        <end position="717"/>
    </location>
</feature>
<evidence type="ECO:0000313" key="7">
    <source>
        <dbReference type="EMBL" id="TDO24419.1"/>
    </source>
</evidence>
<dbReference type="Proteomes" id="UP000295499">
    <property type="component" value="Unassembled WGS sequence"/>
</dbReference>
<gene>
    <name evidence="7" type="ORF">CLV32_0708</name>
</gene>
<reference evidence="7 8" key="1">
    <citation type="submission" date="2019-03" db="EMBL/GenBank/DDBJ databases">
        <title>Genomic Encyclopedia of Archaeal and Bacterial Type Strains, Phase II (KMG-II): from individual species to whole genera.</title>
        <authorList>
            <person name="Goeker M."/>
        </authorList>
    </citation>
    <scope>NUCLEOTIDE SEQUENCE [LARGE SCALE GENOMIC DNA]</scope>
    <source>
        <strain evidence="7 8">DSM 19034</strain>
    </source>
</reference>
<evidence type="ECO:0000256" key="5">
    <source>
        <dbReference type="SAM" id="SignalP"/>
    </source>
</evidence>
<dbReference type="InterPro" id="IPR005467">
    <property type="entry name" value="His_kinase_dom"/>
</dbReference>
<name>A0A4R6IQ29_9SPHI</name>
<dbReference type="Pfam" id="PF02518">
    <property type="entry name" value="HATPase_c"/>
    <property type="match status" value="1"/>
</dbReference>
<sequence length="718" mass="81414">MIKFPVVLSFVLGFLMLSALPLSAQQRIILNENETVNNFGTQVVLLTDTNHRLNAITAFKSNAYKAIETAVPNLGISKAAYWIKIRVRNNTKDPQLILQIPLPTLDFVDFYQFDQQDKLVDVEYIGDRRPYYNRRFDNPFSTFRFNVNPNQETTLLLRIQGSEQLQVPLTLCQSKIIMNSNADSFLIFGIFVGVFVAMFVYNLFLFISTKDNTYLYYIINIFFIGLLQANFQGFPFKYLWPHNVLLSTYAVYILTPLAALTGLQFMKKFLHTSEYLPKLHKYLNIFYIPYAFAFIQLLLGNLNQSYQLLQVAAITIALTMLVTAYLISKKGYRSAKFFIVAWSVFLLGLCIFVLKDYNILPYNTITFNMMPFGSALEVTLLSFALADRINTLKKEKEASQADALRILTENEKLVREQNIVLEKNVKERTEELVNANDSLSHALDNLKEAQSQLVESEKMAGLGQLTAGIAHEINNPINFVTSNIKPLQLDINDLNEVIAQYEALDFDGNLQEQLAEIAKFKKQIDLDFVKTEIQALLSGIDEGARRTAEIIRSLKNFSRLDESDTKPINLNEGLDSTLVLVKSTFPSNLTVIKNYSELDNVECLPGKINQVFMNLITNAVQAIKSKTVPSETELLEIKTWQEGKFAKVSIRDSGTGMDDQVKQKIFEPFFTTKDVGEGTGLGLSIVFRIIESHHGTIEVISKVDFGTEFIITLPLNTL</sequence>
<dbReference type="PRINTS" id="PR00344">
    <property type="entry name" value="BCTRLSENSOR"/>
</dbReference>
<keyword evidence="4" id="KW-0812">Transmembrane</keyword>
<evidence type="ECO:0000259" key="6">
    <source>
        <dbReference type="PROSITE" id="PS50109"/>
    </source>
</evidence>
<comment type="caution">
    <text evidence="7">The sequence shown here is derived from an EMBL/GenBank/DDBJ whole genome shotgun (WGS) entry which is preliminary data.</text>
</comment>
<keyword evidence="3" id="KW-0175">Coiled coil</keyword>
<dbReference type="RefSeq" id="WP_166641869.1">
    <property type="nucleotide sequence ID" value="NZ_SNWM01000001.1"/>
</dbReference>
<evidence type="ECO:0000256" key="3">
    <source>
        <dbReference type="SAM" id="Coils"/>
    </source>
</evidence>
<evidence type="ECO:0000313" key="8">
    <source>
        <dbReference type="Proteomes" id="UP000295499"/>
    </source>
</evidence>